<evidence type="ECO:0000256" key="11">
    <source>
        <dbReference type="ARBA" id="ARBA00044996"/>
    </source>
</evidence>
<evidence type="ECO:0000313" key="17">
    <source>
        <dbReference type="Proteomes" id="UP000255509"/>
    </source>
</evidence>
<feature type="domain" description="SseL-like C-terminal" evidence="14">
    <location>
        <begin position="166"/>
        <end position="348"/>
    </location>
</feature>
<dbReference type="GO" id="GO:0005576">
    <property type="term" value="C:extracellular region"/>
    <property type="evidence" value="ECO:0007669"/>
    <property type="project" value="UniProtKB-SubCell"/>
</dbReference>
<evidence type="ECO:0000256" key="4">
    <source>
        <dbReference type="ARBA" id="ARBA00022670"/>
    </source>
</evidence>
<dbReference type="NCBIfam" id="NF008812">
    <property type="entry name" value="PRK11836.1"/>
    <property type="match status" value="1"/>
</dbReference>
<comment type="similarity">
    <text evidence="9">Belongs to the peptidase C79 family.</text>
</comment>
<proteinExistence type="inferred from homology"/>
<keyword evidence="3" id="KW-0964">Secreted</keyword>
<evidence type="ECO:0000256" key="6">
    <source>
        <dbReference type="ARBA" id="ARBA00022807"/>
    </source>
</evidence>
<evidence type="ECO:0000256" key="3">
    <source>
        <dbReference type="ARBA" id="ARBA00022525"/>
    </source>
</evidence>
<keyword evidence="5 16" id="KW-0378">Hydrolase</keyword>
<evidence type="ECO:0000256" key="13">
    <source>
        <dbReference type="ARBA" id="ARBA00045015"/>
    </source>
</evidence>
<organism evidence="16 17">
    <name type="scientific">Salmonella enterica I</name>
    <dbReference type="NCBI Taxonomy" id="59201"/>
    <lineage>
        <taxon>Bacteria</taxon>
        <taxon>Pseudomonadati</taxon>
        <taxon>Pseudomonadota</taxon>
        <taxon>Gammaproteobacteria</taxon>
        <taxon>Enterobacterales</taxon>
        <taxon>Enterobacteriaceae</taxon>
        <taxon>Salmonella</taxon>
    </lineage>
</organism>
<accession>A0A379W7E3</accession>
<protein>
    <recommendedName>
        <fullName evidence="10">Deubiquitinase SseL</fullName>
    </recommendedName>
    <alternativeName>
        <fullName evidence="12">Deubiquitinating enzyme</fullName>
    </alternativeName>
    <alternativeName>
        <fullName evidence="11">Deubiquitinating protease</fullName>
    </alternativeName>
    <alternativeName>
        <fullName evidence="13">Salmonella secreted effector L</fullName>
    </alternativeName>
</protein>
<dbReference type="GO" id="GO:0006508">
    <property type="term" value="P:proteolysis"/>
    <property type="evidence" value="ECO:0007669"/>
    <property type="project" value="UniProtKB-KW"/>
</dbReference>
<evidence type="ECO:0000259" key="15">
    <source>
        <dbReference type="Pfam" id="PF22103"/>
    </source>
</evidence>
<evidence type="ECO:0000256" key="5">
    <source>
        <dbReference type="ARBA" id="ARBA00022801"/>
    </source>
</evidence>
<evidence type="ECO:0000313" key="16">
    <source>
        <dbReference type="EMBL" id="SUH14625.1"/>
    </source>
</evidence>
<dbReference type="Pfam" id="PF22103">
    <property type="entry name" value="ElaD_SseL-like_N"/>
    <property type="match status" value="1"/>
</dbReference>
<name>A0A379W7E3_SALET</name>
<evidence type="ECO:0000259" key="14">
    <source>
        <dbReference type="Pfam" id="PF22102"/>
    </source>
</evidence>
<dbReference type="AlphaFoldDB" id="A0A379W7E3"/>
<evidence type="ECO:0000256" key="7">
    <source>
        <dbReference type="ARBA" id="ARBA00023026"/>
    </source>
</evidence>
<dbReference type="GO" id="GO:0030430">
    <property type="term" value="C:host cell cytoplasm"/>
    <property type="evidence" value="ECO:0007669"/>
    <property type="project" value="UniProtKB-SubCell"/>
</dbReference>
<reference evidence="16 17" key="1">
    <citation type="submission" date="2018-06" db="EMBL/GenBank/DDBJ databases">
        <authorList>
            <consortium name="Pathogen Informatics"/>
            <person name="Doyle S."/>
        </authorList>
    </citation>
    <scope>NUCLEOTIDE SEQUENCE [LARGE SCALE GENOMIC DNA]</scope>
    <source>
        <strain evidence="16 17">NCTC8258</strain>
    </source>
</reference>
<evidence type="ECO:0000256" key="1">
    <source>
        <dbReference type="ARBA" id="ARBA00004192"/>
    </source>
</evidence>
<dbReference type="GO" id="GO:0008234">
    <property type="term" value="F:cysteine-type peptidase activity"/>
    <property type="evidence" value="ECO:0007669"/>
    <property type="project" value="UniProtKB-KW"/>
</dbReference>
<evidence type="ECO:0000256" key="10">
    <source>
        <dbReference type="ARBA" id="ARBA00044984"/>
    </source>
</evidence>
<dbReference type="InterPro" id="IPR054328">
    <property type="entry name" value="SseL-like_C"/>
</dbReference>
<dbReference type="InterPro" id="IPR054329">
    <property type="entry name" value="ElaD/SseL-like_N"/>
</dbReference>
<keyword evidence="7" id="KW-0843">Virulence</keyword>
<gene>
    <name evidence="16" type="primary">sseL</name>
    <name evidence="16" type="ORF">NCTC8258_02315</name>
</gene>
<keyword evidence="8" id="KW-1035">Host cytoplasm</keyword>
<evidence type="ECO:0000256" key="9">
    <source>
        <dbReference type="ARBA" id="ARBA00044952"/>
    </source>
</evidence>
<dbReference type="NCBIfam" id="NF011421">
    <property type="entry name" value="PRK14848.1"/>
    <property type="match status" value="1"/>
</dbReference>
<feature type="domain" description="ElaD/SseL-like N-terminal" evidence="15">
    <location>
        <begin position="42"/>
        <end position="143"/>
    </location>
</feature>
<comment type="subcellular location">
    <subcellularLocation>
        <location evidence="1">Host cytoplasm</location>
    </subcellularLocation>
    <subcellularLocation>
        <location evidence="2">Secreted</location>
    </subcellularLocation>
</comment>
<evidence type="ECO:0000256" key="2">
    <source>
        <dbReference type="ARBA" id="ARBA00004613"/>
    </source>
</evidence>
<evidence type="ECO:0000256" key="12">
    <source>
        <dbReference type="ARBA" id="ARBA00045004"/>
    </source>
</evidence>
<sequence>MTSYSLLSPTRKQSKINICVNSLYRLSTPQFHSLYSEDVSDEALALLIGEVENGNQNCIDLLCNLALRNDDLGHKVEKLLFDLFSGKRSGSPDIDKKINQACLVLHQIANNDITKNNTEWKKLHAPSRLLYMAGSATTDLSKKIGIAHKIMGDQFAQTDQEQVGVENLWCSARMLSSDELAAATQGLVQESPFLSVNYPIGLIHPTTKENILSTQLLEKIAQSGLSHNEVFLVNTGDHWLLCLFYKLAEKIKCLIFNTYYDLNENTKQEIIEAAKIAGISESDEVNFIEMNLQNNVPNGCGLFCYHTIQLLSNAGQNDPVTTLREFAEKFLTLSIEEQALFNTQTRRQIYEYSLQ</sequence>
<dbReference type="Proteomes" id="UP000255509">
    <property type="component" value="Unassembled WGS sequence"/>
</dbReference>
<keyword evidence="4" id="KW-0645">Protease</keyword>
<keyword evidence="6" id="KW-0788">Thiol protease</keyword>
<dbReference type="Pfam" id="PF22102">
    <property type="entry name" value="ElaD-SseL-like_C"/>
    <property type="match status" value="1"/>
</dbReference>
<evidence type="ECO:0000256" key="8">
    <source>
        <dbReference type="ARBA" id="ARBA00023200"/>
    </source>
</evidence>
<dbReference type="EMBL" id="UGXS01000004">
    <property type="protein sequence ID" value="SUH14625.1"/>
    <property type="molecule type" value="Genomic_DNA"/>
</dbReference>